<evidence type="ECO:0000313" key="1">
    <source>
        <dbReference type="EMBL" id="MBK8890784.1"/>
    </source>
</evidence>
<dbReference type="Proteomes" id="UP000808146">
    <property type="component" value="Unassembled WGS sequence"/>
</dbReference>
<name>A0A9D7LPH4_9RHOO</name>
<accession>A0A9D7LPH4</accession>
<organism evidence="1 2">
    <name type="scientific">Candidatus Dechloromonas phosphorivorans</name>
    <dbReference type="NCBI Taxonomy" id="2899244"/>
    <lineage>
        <taxon>Bacteria</taxon>
        <taxon>Pseudomonadati</taxon>
        <taxon>Pseudomonadota</taxon>
        <taxon>Betaproteobacteria</taxon>
        <taxon>Rhodocyclales</taxon>
        <taxon>Azonexaceae</taxon>
        <taxon>Dechloromonas</taxon>
    </lineage>
</organism>
<evidence type="ECO:0000313" key="2">
    <source>
        <dbReference type="Proteomes" id="UP000808146"/>
    </source>
</evidence>
<reference evidence="1" key="1">
    <citation type="submission" date="2020-10" db="EMBL/GenBank/DDBJ databases">
        <title>Connecting structure to function with the recovery of over 1000 high-quality activated sludge metagenome-assembled genomes encoding full-length rRNA genes using long-read sequencing.</title>
        <authorList>
            <person name="Singleton C.M."/>
            <person name="Petriglieri F."/>
            <person name="Kristensen J.M."/>
            <person name="Kirkegaard R.H."/>
            <person name="Michaelsen T.Y."/>
            <person name="Andersen M.H."/>
            <person name="Karst S.M."/>
            <person name="Dueholm M.S."/>
            <person name="Nielsen P.H."/>
            <person name="Albertsen M."/>
        </authorList>
    </citation>
    <scope>NUCLEOTIDE SEQUENCE</scope>
    <source>
        <strain evidence="1">OdNE_18-Q3-R46-58_BAT3C.305</strain>
    </source>
</reference>
<gene>
    <name evidence="1" type="ORF">IPN75_10520</name>
</gene>
<proteinExistence type="predicted"/>
<protein>
    <submittedName>
        <fullName evidence="1">Uncharacterized protein</fullName>
    </submittedName>
</protein>
<dbReference type="EMBL" id="JADKBR010000015">
    <property type="protein sequence ID" value="MBK8890784.1"/>
    <property type="molecule type" value="Genomic_DNA"/>
</dbReference>
<dbReference type="AlphaFoldDB" id="A0A9D7LPH4"/>
<comment type="caution">
    <text evidence="1">The sequence shown here is derived from an EMBL/GenBank/DDBJ whole genome shotgun (WGS) entry which is preliminary data.</text>
</comment>
<sequence length="45" mass="4498">MLIGKISTMTGSMAGGYWIIAGVLLLGGVWAAVTIRLPPPGSVAA</sequence>